<proteinExistence type="predicted"/>
<name>A0A4Y2IHQ7_ARAVE</name>
<dbReference type="AlphaFoldDB" id="A0A4Y2IHQ7"/>
<comment type="caution">
    <text evidence="2">The sequence shown here is derived from an EMBL/GenBank/DDBJ whole genome shotgun (WGS) entry which is preliminary data.</text>
</comment>
<organism evidence="2 3">
    <name type="scientific">Araneus ventricosus</name>
    <name type="common">Orbweaver spider</name>
    <name type="synonym">Epeira ventricosa</name>
    <dbReference type="NCBI Taxonomy" id="182803"/>
    <lineage>
        <taxon>Eukaryota</taxon>
        <taxon>Metazoa</taxon>
        <taxon>Ecdysozoa</taxon>
        <taxon>Arthropoda</taxon>
        <taxon>Chelicerata</taxon>
        <taxon>Arachnida</taxon>
        <taxon>Araneae</taxon>
        <taxon>Araneomorphae</taxon>
        <taxon>Entelegynae</taxon>
        <taxon>Araneoidea</taxon>
        <taxon>Araneidae</taxon>
        <taxon>Araneus</taxon>
    </lineage>
</organism>
<dbReference type="EMBL" id="BGPR01002682">
    <property type="protein sequence ID" value="GBM77317.1"/>
    <property type="molecule type" value="Genomic_DNA"/>
</dbReference>
<feature type="region of interest" description="Disordered" evidence="1">
    <location>
        <begin position="1"/>
        <end position="34"/>
    </location>
</feature>
<evidence type="ECO:0000313" key="2">
    <source>
        <dbReference type="EMBL" id="GBM77317.1"/>
    </source>
</evidence>
<protein>
    <submittedName>
        <fullName evidence="2">Uncharacterized protein</fullName>
    </submittedName>
</protein>
<feature type="region of interest" description="Disordered" evidence="1">
    <location>
        <begin position="56"/>
        <end position="79"/>
    </location>
</feature>
<gene>
    <name evidence="2" type="ORF">AVEN_91420_1</name>
</gene>
<sequence length="143" mass="15387">MPKSKCLLGPRCSSGKVPALGPEGSRSKTLDLDSTKDPSCIVGLLHAKSHVGGQSPLLIDSAHTTNPDSAHSTGTKAIGSFERGHQLRPRPRRLTAVQNYLRVASKLVQKFRGPSRNNPCVVPKRDVNVTKLKLNACFPIVNT</sequence>
<evidence type="ECO:0000313" key="3">
    <source>
        <dbReference type="Proteomes" id="UP000499080"/>
    </source>
</evidence>
<evidence type="ECO:0000256" key="1">
    <source>
        <dbReference type="SAM" id="MobiDB-lite"/>
    </source>
</evidence>
<keyword evidence="3" id="KW-1185">Reference proteome</keyword>
<accession>A0A4Y2IHQ7</accession>
<reference evidence="2 3" key="1">
    <citation type="journal article" date="2019" name="Sci. Rep.">
        <title>Orb-weaving spider Araneus ventricosus genome elucidates the spidroin gene catalogue.</title>
        <authorList>
            <person name="Kono N."/>
            <person name="Nakamura H."/>
            <person name="Ohtoshi R."/>
            <person name="Moran D.A.P."/>
            <person name="Shinohara A."/>
            <person name="Yoshida Y."/>
            <person name="Fujiwara M."/>
            <person name="Mori M."/>
            <person name="Tomita M."/>
            <person name="Arakawa K."/>
        </authorList>
    </citation>
    <scope>NUCLEOTIDE SEQUENCE [LARGE SCALE GENOMIC DNA]</scope>
</reference>
<feature type="compositionally biased region" description="Polar residues" evidence="1">
    <location>
        <begin position="62"/>
        <end position="75"/>
    </location>
</feature>
<feature type="compositionally biased region" description="Basic and acidic residues" evidence="1">
    <location>
        <begin position="25"/>
        <end position="34"/>
    </location>
</feature>
<dbReference type="Proteomes" id="UP000499080">
    <property type="component" value="Unassembled WGS sequence"/>
</dbReference>